<dbReference type="GO" id="GO:0032259">
    <property type="term" value="P:methylation"/>
    <property type="evidence" value="ECO:0007669"/>
    <property type="project" value="UniProtKB-KW"/>
</dbReference>
<dbReference type="NCBIfam" id="TIGR00589">
    <property type="entry name" value="ogt"/>
    <property type="match status" value="1"/>
</dbReference>
<evidence type="ECO:0000313" key="8">
    <source>
        <dbReference type="EMBL" id="AHI53593.1"/>
    </source>
</evidence>
<dbReference type="AlphaFoldDB" id="W6A8W3"/>
<organism evidence="8 9">
    <name type="scientific">Spiroplasma sabaudiense Ar-1343</name>
    <dbReference type="NCBI Taxonomy" id="1276257"/>
    <lineage>
        <taxon>Bacteria</taxon>
        <taxon>Bacillati</taxon>
        <taxon>Mycoplasmatota</taxon>
        <taxon>Mollicutes</taxon>
        <taxon>Entomoplasmatales</taxon>
        <taxon>Spiroplasmataceae</taxon>
        <taxon>Spiroplasma</taxon>
    </lineage>
</organism>
<evidence type="ECO:0000256" key="3">
    <source>
        <dbReference type="ARBA" id="ARBA00022679"/>
    </source>
</evidence>
<dbReference type="PATRIC" id="fig|1276257.3.peg.185"/>
<sequence length="171" mass="19606">MSNLRTLNWCKLDIEDKNFIIGFCQEKIAFLSFGESALADLLSFSKKYKVVLNEKNDLIYLSTKILESYFKNELKLAIEDFYFFGTDFQLNVWKTAFDIPWGKTTTYWEISKKINNPNAVRAVGSALGKNNILLLIPCHRVISKNGSINFRLGANIKTGLINQEKNKINHS</sequence>
<accession>W6A8W3</accession>
<dbReference type="GO" id="GO:0003908">
    <property type="term" value="F:methylated-DNA-[protein]-cysteine S-methyltransferase activity"/>
    <property type="evidence" value="ECO:0007669"/>
    <property type="project" value="UniProtKB-EC"/>
</dbReference>
<dbReference type="InterPro" id="IPR036388">
    <property type="entry name" value="WH-like_DNA-bd_sf"/>
</dbReference>
<dbReference type="PANTHER" id="PTHR10815:SF12">
    <property type="entry name" value="METHYLATED-DNA--PROTEIN-CYSTEINE METHYLTRANSFERASE, INDUCIBLE"/>
    <property type="match status" value="1"/>
</dbReference>
<dbReference type="Proteomes" id="UP000019265">
    <property type="component" value="Chromosome"/>
</dbReference>
<dbReference type="SUPFAM" id="SSF46767">
    <property type="entry name" value="Methylated DNA-protein cysteine methyltransferase, C-terminal domain"/>
    <property type="match status" value="1"/>
</dbReference>
<dbReference type="EMBL" id="CP006934">
    <property type="protein sequence ID" value="AHI53593.1"/>
    <property type="molecule type" value="Genomic_DNA"/>
</dbReference>
<keyword evidence="2 8" id="KW-0489">Methyltransferase</keyword>
<dbReference type="KEGG" id="ssab:SSABA_v1c01810"/>
<dbReference type="InterPro" id="IPR036217">
    <property type="entry name" value="MethylDNA_cys_MeTrfase_DNAb"/>
</dbReference>
<evidence type="ECO:0000259" key="7">
    <source>
        <dbReference type="Pfam" id="PF01035"/>
    </source>
</evidence>
<proteinExistence type="predicted"/>
<dbReference type="HOGENOM" id="CLU_000445_52_2_14"/>
<dbReference type="InterPro" id="IPR014048">
    <property type="entry name" value="MethylDNA_cys_MeTrfase_DNA-bd"/>
</dbReference>
<keyword evidence="3 8" id="KW-0808">Transferase</keyword>
<dbReference type="eggNOG" id="COG0350">
    <property type="taxonomic scope" value="Bacteria"/>
</dbReference>
<protein>
    <submittedName>
        <fullName evidence="8">6-O-methylguanine-DNA methyltransferase</fullName>
    </submittedName>
</protein>
<feature type="domain" description="Methylated-DNA-[protein]-cysteine S-methyltransferase DNA binding" evidence="7">
    <location>
        <begin position="87"/>
        <end position="165"/>
    </location>
</feature>
<dbReference type="Gene3D" id="1.10.10.10">
    <property type="entry name" value="Winged helix-like DNA-binding domain superfamily/Winged helix DNA-binding domain"/>
    <property type="match status" value="1"/>
</dbReference>
<name>W6A8W3_9MOLU</name>
<gene>
    <name evidence="8" type="ORF">SSABA_v1c01810</name>
</gene>
<evidence type="ECO:0000256" key="2">
    <source>
        <dbReference type="ARBA" id="ARBA00022603"/>
    </source>
</evidence>
<dbReference type="PROSITE" id="PS00374">
    <property type="entry name" value="MGMT"/>
    <property type="match status" value="1"/>
</dbReference>
<dbReference type="OrthoDB" id="9802228at2"/>
<reference evidence="8 9" key="1">
    <citation type="journal article" date="2014" name="Genome Biol. Evol.">
        <title>Molecular evolution of the substrate utilization strategies and putative virulence factors in mosquito-associated Spiroplasma species.</title>
        <authorList>
            <person name="Chang T.H."/>
            <person name="Lo W.S."/>
            <person name="Ku C."/>
            <person name="Chen L.L."/>
            <person name="Kuo C.H."/>
        </authorList>
    </citation>
    <scope>NUCLEOTIDE SEQUENCE [LARGE SCALE GENOMIC DNA]</scope>
    <source>
        <strain evidence="8">Ar-1343</strain>
    </source>
</reference>
<dbReference type="STRING" id="1276257.SSABA_v1c01810"/>
<dbReference type="GO" id="GO:0006281">
    <property type="term" value="P:DNA repair"/>
    <property type="evidence" value="ECO:0007669"/>
    <property type="project" value="UniProtKB-KW"/>
</dbReference>
<keyword evidence="9" id="KW-1185">Reference proteome</keyword>
<evidence type="ECO:0000256" key="5">
    <source>
        <dbReference type="ARBA" id="ARBA00023204"/>
    </source>
</evidence>
<dbReference type="CDD" id="cd06445">
    <property type="entry name" value="ATase"/>
    <property type="match status" value="1"/>
</dbReference>
<evidence type="ECO:0000256" key="6">
    <source>
        <dbReference type="ARBA" id="ARBA00049348"/>
    </source>
</evidence>
<comment type="catalytic activity">
    <reaction evidence="6">
        <text>a 6-O-methyl-2'-deoxyguanosine in DNA + L-cysteinyl-[protein] = S-methyl-L-cysteinyl-[protein] + a 2'-deoxyguanosine in DNA</text>
        <dbReference type="Rhea" id="RHEA:24000"/>
        <dbReference type="Rhea" id="RHEA-COMP:10131"/>
        <dbReference type="Rhea" id="RHEA-COMP:10132"/>
        <dbReference type="Rhea" id="RHEA-COMP:11367"/>
        <dbReference type="Rhea" id="RHEA-COMP:11368"/>
        <dbReference type="ChEBI" id="CHEBI:29950"/>
        <dbReference type="ChEBI" id="CHEBI:82612"/>
        <dbReference type="ChEBI" id="CHEBI:85445"/>
        <dbReference type="ChEBI" id="CHEBI:85448"/>
        <dbReference type="EC" id="2.1.1.63"/>
    </reaction>
</comment>
<dbReference type="RefSeq" id="WP_051464676.1">
    <property type="nucleotide sequence ID" value="NZ_CP006934.1"/>
</dbReference>
<dbReference type="PANTHER" id="PTHR10815">
    <property type="entry name" value="METHYLATED-DNA--PROTEIN-CYSTEINE METHYLTRANSFERASE"/>
    <property type="match status" value="1"/>
</dbReference>
<dbReference type="InterPro" id="IPR001497">
    <property type="entry name" value="MethylDNA_cys_MeTrfase_AS"/>
</dbReference>
<evidence type="ECO:0000256" key="1">
    <source>
        <dbReference type="ARBA" id="ARBA00001286"/>
    </source>
</evidence>
<comment type="catalytic activity">
    <reaction evidence="1">
        <text>a 4-O-methyl-thymidine in DNA + L-cysteinyl-[protein] = a thymidine in DNA + S-methyl-L-cysteinyl-[protein]</text>
        <dbReference type="Rhea" id="RHEA:53428"/>
        <dbReference type="Rhea" id="RHEA-COMP:10131"/>
        <dbReference type="Rhea" id="RHEA-COMP:10132"/>
        <dbReference type="Rhea" id="RHEA-COMP:13555"/>
        <dbReference type="Rhea" id="RHEA-COMP:13556"/>
        <dbReference type="ChEBI" id="CHEBI:29950"/>
        <dbReference type="ChEBI" id="CHEBI:82612"/>
        <dbReference type="ChEBI" id="CHEBI:137386"/>
        <dbReference type="ChEBI" id="CHEBI:137387"/>
        <dbReference type="EC" id="2.1.1.63"/>
    </reaction>
</comment>
<evidence type="ECO:0000256" key="4">
    <source>
        <dbReference type="ARBA" id="ARBA00022763"/>
    </source>
</evidence>
<keyword evidence="4" id="KW-0227">DNA damage</keyword>
<keyword evidence="5" id="KW-0234">DNA repair</keyword>
<dbReference type="Pfam" id="PF01035">
    <property type="entry name" value="DNA_binding_1"/>
    <property type="match status" value="1"/>
</dbReference>
<evidence type="ECO:0000313" key="9">
    <source>
        <dbReference type="Proteomes" id="UP000019265"/>
    </source>
</evidence>